<accession>A0A183L5N9</accession>
<feature type="compositionally biased region" description="Low complexity" evidence="1">
    <location>
        <begin position="70"/>
        <end position="80"/>
    </location>
</feature>
<reference evidence="2 3" key="2">
    <citation type="submission" date="2018-11" db="EMBL/GenBank/DDBJ databases">
        <authorList>
            <consortium name="Pathogen Informatics"/>
        </authorList>
    </citation>
    <scope>NUCLEOTIDE SEQUENCE [LARGE SCALE GENOMIC DNA]</scope>
    <source>
        <strain evidence="2">Dakar</strain>
        <strain evidence="3">Dakar, Senegal</strain>
    </source>
</reference>
<evidence type="ECO:0000313" key="2">
    <source>
        <dbReference type="EMBL" id="VDP79682.1"/>
    </source>
</evidence>
<dbReference type="Proteomes" id="UP000279833">
    <property type="component" value="Unassembled WGS sequence"/>
</dbReference>
<organism evidence="4">
    <name type="scientific">Schistosoma curassoni</name>
    <dbReference type="NCBI Taxonomy" id="6186"/>
    <lineage>
        <taxon>Eukaryota</taxon>
        <taxon>Metazoa</taxon>
        <taxon>Spiralia</taxon>
        <taxon>Lophotrochozoa</taxon>
        <taxon>Platyhelminthes</taxon>
        <taxon>Trematoda</taxon>
        <taxon>Digenea</taxon>
        <taxon>Strigeidida</taxon>
        <taxon>Schistosomatoidea</taxon>
        <taxon>Schistosomatidae</taxon>
        <taxon>Schistosoma</taxon>
    </lineage>
</organism>
<reference evidence="4" key="1">
    <citation type="submission" date="2016-06" db="UniProtKB">
        <authorList>
            <consortium name="WormBaseParasite"/>
        </authorList>
    </citation>
    <scope>IDENTIFICATION</scope>
</reference>
<feature type="compositionally biased region" description="Basic and acidic residues" evidence="1">
    <location>
        <begin position="81"/>
        <end position="91"/>
    </location>
</feature>
<proteinExistence type="predicted"/>
<evidence type="ECO:0000313" key="3">
    <source>
        <dbReference type="Proteomes" id="UP000279833"/>
    </source>
</evidence>
<dbReference type="AlphaFoldDB" id="A0A183L5N9"/>
<keyword evidence="3" id="KW-1185">Reference proteome</keyword>
<sequence>MAGIHVNVINWLNPANNSINVHQSSNVNNLTSKYYPTNYRLKRSISQDSLLCYLKKLQSIKNINEKYTNINTTHNDNNNTTDKDNHTTDNDDHNNTTIKSLKNQFPLINKKFSSCISIFSLINYYKSSQLSYLTSFKEFSNNHIYHQLKVMNERDYFKANIIHKSFIHSYQPQQLSSNDER</sequence>
<evidence type="ECO:0000313" key="4">
    <source>
        <dbReference type="WBParaSite" id="SCUD_0002265801-mRNA-1"/>
    </source>
</evidence>
<dbReference type="EMBL" id="UZAK01050208">
    <property type="protein sequence ID" value="VDP79682.1"/>
    <property type="molecule type" value="Genomic_DNA"/>
</dbReference>
<feature type="region of interest" description="Disordered" evidence="1">
    <location>
        <begin position="70"/>
        <end position="91"/>
    </location>
</feature>
<dbReference type="WBParaSite" id="SCUD_0002265801-mRNA-1">
    <property type="protein sequence ID" value="SCUD_0002265801-mRNA-1"/>
    <property type="gene ID" value="SCUD_0002265801"/>
</dbReference>
<protein>
    <submittedName>
        <fullName evidence="4">Homeobox domain-containing protein</fullName>
    </submittedName>
</protein>
<gene>
    <name evidence="2" type="ORF">SCUD_LOCUS22655</name>
</gene>
<dbReference type="STRING" id="6186.A0A183L5N9"/>
<name>A0A183L5N9_9TREM</name>
<evidence type="ECO:0000256" key="1">
    <source>
        <dbReference type="SAM" id="MobiDB-lite"/>
    </source>
</evidence>